<feature type="transmembrane region" description="Helical" evidence="8">
    <location>
        <begin position="85"/>
        <end position="105"/>
    </location>
</feature>
<evidence type="ECO:0000259" key="9">
    <source>
        <dbReference type="PROSITE" id="PS50928"/>
    </source>
</evidence>
<keyword evidence="3" id="KW-1003">Cell membrane</keyword>
<comment type="caution">
    <text evidence="10">The sequence shown here is derived from an EMBL/GenBank/DDBJ whole genome shotgun (WGS) entry which is preliminary data.</text>
</comment>
<dbReference type="SUPFAM" id="SSF161098">
    <property type="entry name" value="MetI-like"/>
    <property type="match status" value="1"/>
</dbReference>
<comment type="similarity">
    <text evidence="8">Belongs to the binding-protein-dependent transport system permease family.</text>
</comment>
<dbReference type="PANTHER" id="PTHR30614:SF7">
    <property type="entry name" value="GLUTAMINE ABC TRANSPORTER PERMEASE PROTEIN GLNM-RELATED"/>
    <property type="match status" value="1"/>
</dbReference>
<dbReference type="GO" id="GO:0022857">
    <property type="term" value="F:transmembrane transporter activity"/>
    <property type="evidence" value="ECO:0007669"/>
    <property type="project" value="InterPro"/>
</dbReference>
<evidence type="ECO:0000256" key="5">
    <source>
        <dbReference type="ARBA" id="ARBA00022970"/>
    </source>
</evidence>
<dbReference type="GO" id="GO:0006865">
    <property type="term" value="P:amino acid transport"/>
    <property type="evidence" value="ECO:0007669"/>
    <property type="project" value="UniProtKB-KW"/>
</dbReference>
<dbReference type="InterPro" id="IPR035906">
    <property type="entry name" value="MetI-like_sf"/>
</dbReference>
<evidence type="ECO:0000313" key="11">
    <source>
        <dbReference type="Proteomes" id="UP000019598"/>
    </source>
</evidence>
<dbReference type="InterPro" id="IPR010065">
    <property type="entry name" value="AA_ABC_transptr_permease_3TM"/>
</dbReference>
<dbReference type="CDD" id="cd06261">
    <property type="entry name" value="TM_PBP2"/>
    <property type="match status" value="1"/>
</dbReference>
<evidence type="ECO:0000256" key="4">
    <source>
        <dbReference type="ARBA" id="ARBA00022692"/>
    </source>
</evidence>
<dbReference type="Pfam" id="PF00528">
    <property type="entry name" value="BPD_transp_1"/>
    <property type="match status" value="1"/>
</dbReference>
<dbReference type="PANTHER" id="PTHR30614">
    <property type="entry name" value="MEMBRANE COMPONENT OF AMINO ACID ABC TRANSPORTER"/>
    <property type="match status" value="1"/>
</dbReference>
<keyword evidence="6 8" id="KW-1133">Transmembrane helix</keyword>
<feature type="transmembrane region" description="Helical" evidence="8">
    <location>
        <begin position="53"/>
        <end position="73"/>
    </location>
</feature>
<sequence>MDFTILTDYFDVYLEGFRGTVLSSLLALVGSFVLGALIAVFRIGPVRPLRWFGTGYVEFIRNIPLLLVVYIFYYGPAALGLPLDGFTAGTIGLAVYTSSFIAEAIRAGIQAIPQGQMEAARSSGLSYVQTMLHIILPQAIKLVIPPLGNQFINLIKNSSVLTIVAGLDLMYFADIVNADTYRTFDTYIFVALFYLVLTLPLSYGVRVWERRLERKY</sequence>
<dbReference type="NCBIfam" id="TIGR01726">
    <property type="entry name" value="HEQRo_perm_3TM"/>
    <property type="match status" value="1"/>
</dbReference>
<dbReference type="PROSITE" id="PS50928">
    <property type="entry name" value="ABC_TM1"/>
    <property type="match status" value="1"/>
</dbReference>
<evidence type="ECO:0000256" key="8">
    <source>
        <dbReference type="RuleBase" id="RU363032"/>
    </source>
</evidence>
<dbReference type="Proteomes" id="UP000019598">
    <property type="component" value="Unassembled WGS sequence"/>
</dbReference>
<dbReference type="EMBL" id="ASSZ01000026">
    <property type="protein sequence ID" value="EOS55061.1"/>
    <property type="molecule type" value="Genomic_DNA"/>
</dbReference>
<protein>
    <submittedName>
        <fullName evidence="10">His/Glu/Gln/Arg/opine family amino ABC transporter, permease, 3-TM region</fullName>
    </submittedName>
</protein>
<feature type="transmembrane region" description="Helical" evidence="8">
    <location>
        <begin position="187"/>
        <end position="208"/>
    </location>
</feature>
<dbReference type="InterPro" id="IPR000515">
    <property type="entry name" value="MetI-like"/>
</dbReference>
<organism evidence="10 11">
    <name type="scientific">Paenibacillus barengoltzii G22</name>
    <dbReference type="NCBI Taxonomy" id="1235795"/>
    <lineage>
        <taxon>Bacteria</taxon>
        <taxon>Bacillati</taxon>
        <taxon>Bacillota</taxon>
        <taxon>Bacilli</taxon>
        <taxon>Bacillales</taxon>
        <taxon>Paenibacillaceae</taxon>
        <taxon>Paenibacillus</taxon>
    </lineage>
</organism>
<evidence type="ECO:0000256" key="7">
    <source>
        <dbReference type="ARBA" id="ARBA00023136"/>
    </source>
</evidence>
<dbReference type="GO" id="GO:0043190">
    <property type="term" value="C:ATP-binding cassette (ABC) transporter complex"/>
    <property type="evidence" value="ECO:0007669"/>
    <property type="project" value="InterPro"/>
</dbReference>
<feature type="domain" description="ABC transmembrane type-1" evidence="9">
    <location>
        <begin position="17"/>
        <end position="205"/>
    </location>
</feature>
<evidence type="ECO:0000313" key="10">
    <source>
        <dbReference type="EMBL" id="EOS55061.1"/>
    </source>
</evidence>
<dbReference type="FunFam" id="1.10.3720.10:FF:000033">
    <property type="entry name" value="Polar amino acid ABC transporter permease"/>
    <property type="match status" value="1"/>
</dbReference>
<proteinExistence type="inferred from homology"/>
<keyword evidence="5" id="KW-0029">Amino-acid transport</keyword>
<accession>R9L9I9</accession>
<evidence type="ECO:0000256" key="2">
    <source>
        <dbReference type="ARBA" id="ARBA00022448"/>
    </source>
</evidence>
<dbReference type="Gene3D" id="1.10.3720.10">
    <property type="entry name" value="MetI-like"/>
    <property type="match status" value="1"/>
</dbReference>
<evidence type="ECO:0000256" key="6">
    <source>
        <dbReference type="ARBA" id="ARBA00022989"/>
    </source>
</evidence>
<gene>
    <name evidence="10" type="ORF">C812_03028</name>
</gene>
<evidence type="ECO:0000256" key="3">
    <source>
        <dbReference type="ARBA" id="ARBA00022475"/>
    </source>
</evidence>
<dbReference type="AlphaFoldDB" id="R9L9I9"/>
<dbReference type="STRING" id="1235795.C812_03028"/>
<evidence type="ECO:0000256" key="1">
    <source>
        <dbReference type="ARBA" id="ARBA00004651"/>
    </source>
</evidence>
<feature type="transmembrane region" description="Helical" evidence="8">
    <location>
        <begin position="20"/>
        <end position="41"/>
    </location>
</feature>
<keyword evidence="7 8" id="KW-0472">Membrane</keyword>
<keyword evidence="4 8" id="KW-0812">Transmembrane</keyword>
<dbReference type="HOGENOM" id="CLU_019602_1_0_9"/>
<dbReference type="PATRIC" id="fig|1235795.3.peg.2999"/>
<comment type="subcellular location">
    <subcellularLocation>
        <location evidence="1 8">Cell membrane</location>
        <topology evidence="1 8">Multi-pass membrane protein</topology>
    </subcellularLocation>
</comment>
<name>R9L9I9_9BACL</name>
<dbReference type="InterPro" id="IPR043429">
    <property type="entry name" value="ArtM/GltK/GlnP/TcyL/YhdX-like"/>
</dbReference>
<keyword evidence="2 8" id="KW-0813">Transport</keyword>
<reference evidence="10 11" key="1">
    <citation type="submission" date="2013-04" db="EMBL/GenBank/DDBJ databases">
        <title>The Genome Sequence of Paenibacillus barengoltzii G22.</title>
        <authorList>
            <consortium name="The Broad Institute Genomics Platform"/>
            <consortium name="The Broad Institute Genome Sequencing Center for Infectious Disease"/>
            <person name="Earl A."/>
            <person name="Xavier R."/>
            <person name="Elson C."/>
            <person name="Duck W."/>
            <person name="Walker B."/>
            <person name="Young S."/>
            <person name="Zeng Q."/>
            <person name="Gargeya S."/>
            <person name="Fitzgerald M."/>
            <person name="Haas B."/>
            <person name="Abouelleil A."/>
            <person name="Allen A.W."/>
            <person name="Alvarado L."/>
            <person name="Arachchi H.M."/>
            <person name="Berlin A.M."/>
            <person name="Chapman S.B."/>
            <person name="Gainer-Dewar J."/>
            <person name="Goldberg J."/>
            <person name="Griggs A."/>
            <person name="Gujja S."/>
            <person name="Hansen M."/>
            <person name="Howarth C."/>
            <person name="Imamovic A."/>
            <person name="Ireland A."/>
            <person name="Larimer J."/>
            <person name="McCowan C."/>
            <person name="Murphy C."/>
            <person name="Pearson M."/>
            <person name="Poon T.W."/>
            <person name="Priest M."/>
            <person name="Roberts A."/>
            <person name="Saif S."/>
            <person name="Shea T."/>
            <person name="Sisk P."/>
            <person name="Sykes S."/>
            <person name="Wortman J."/>
            <person name="Nusbaum C."/>
            <person name="Birren B."/>
        </authorList>
    </citation>
    <scope>NUCLEOTIDE SEQUENCE [LARGE SCALE GENOMIC DNA]</scope>
    <source>
        <strain evidence="10 11">G22</strain>
    </source>
</reference>